<keyword evidence="7" id="KW-1185">Reference proteome</keyword>
<evidence type="ECO:0000256" key="4">
    <source>
        <dbReference type="ARBA" id="ARBA00022840"/>
    </source>
</evidence>
<keyword evidence="3" id="KW-0347">Helicase</keyword>
<organism evidence="6 7">
    <name type="scientific">Morella rubra</name>
    <name type="common">Chinese bayberry</name>
    <dbReference type="NCBI Taxonomy" id="262757"/>
    <lineage>
        <taxon>Eukaryota</taxon>
        <taxon>Viridiplantae</taxon>
        <taxon>Streptophyta</taxon>
        <taxon>Embryophyta</taxon>
        <taxon>Tracheophyta</taxon>
        <taxon>Spermatophyta</taxon>
        <taxon>Magnoliopsida</taxon>
        <taxon>eudicotyledons</taxon>
        <taxon>Gunneridae</taxon>
        <taxon>Pentapetalae</taxon>
        <taxon>rosids</taxon>
        <taxon>fabids</taxon>
        <taxon>Fagales</taxon>
        <taxon>Myricaceae</taxon>
        <taxon>Morella</taxon>
    </lineage>
</organism>
<gene>
    <name evidence="6" type="ORF">CJ030_MR7G009303</name>
</gene>
<evidence type="ECO:0000256" key="3">
    <source>
        <dbReference type="ARBA" id="ARBA00022806"/>
    </source>
</evidence>
<dbReference type="GO" id="GO:0005634">
    <property type="term" value="C:nucleus"/>
    <property type="evidence" value="ECO:0007669"/>
    <property type="project" value="UniProtKB-SubCell"/>
</dbReference>
<dbReference type="GO" id="GO:0004386">
    <property type="term" value="F:helicase activity"/>
    <property type="evidence" value="ECO:0007669"/>
    <property type="project" value="UniProtKB-KW"/>
</dbReference>
<dbReference type="Proteomes" id="UP000516437">
    <property type="component" value="Chromosome 7"/>
</dbReference>
<evidence type="ECO:0000256" key="5">
    <source>
        <dbReference type="ARBA" id="ARBA00023242"/>
    </source>
</evidence>
<dbReference type="PANTHER" id="PTHR45821">
    <property type="entry name" value="SNF2 DOMAIN-CONTAINING PROTEIN CLASSY 2-RELATED"/>
    <property type="match status" value="1"/>
</dbReference>
<reference evidence="6 7" key="1">
    <citation type="journal article" date="2019" name="Plant Biotechnol. J.">
        <title>The red bayberry genome and genetic basis of sex determination.</title>
        <authorList>
            <person name="Jia H.M."/>
            <person name="Jia H.J."/>
            <person name="Cai Q.L."/>
            <person name="Wang Y."/>
            <person name="Zhao H.B."/>
            <person name="Yang W.F."/>
            <person name="Wang G.Y."/>
            <person name="Li Y.H."/>
            <person name="Zhan D.L."/>
            <person name="Shen Y.T."/>
            <person name="Niu Q.F."/>
            <person name="Chang L."/>
            <person name="Qiu J."/>
            <person name="Zhao L."/>
            <person name="Xie H.B."/>
            <person name="Fu W.Y."/>
            <person name="Jin J."/>
            <person name="Li X.W."/>
            <person name="Jiao Y."/>
            <person name="Zhou C.C."/>
            <person name="Tu T."/>
            <person name="Chai C.Y."/>
            <person name="Gao J.L."/>
            <person name="Fan L.J."/>
            <person name="van de Weg E."/>
            <person name="Wang J.Y."/>
            <person name="Gao Z.S."/>
        </authorList>
    </citation>
    <scope>NUCLEOTIDE SEQUENCE [LARGE SCALE GENOMIC DNA]</scope>
    <source>
        <tissue evidence="6">Leaves</tissue>
    </source>
</reference>
<dbReference type="AlphaFoldDB" id="A0A6A1V063"/>
<dbReference type="OrthoDB" id="2020972at2759"/>
<keyword evidence="4" id="KW-0067">ATP-binding</keyword>
<keyword evidence="3" id="KW-0378">Hydrolase</keyword>
<dbReference type="InterPro" id="IPR044567">
    <property type="entry name" value="CLSY/DRD1"/>
</dbReference>
<evidence type="ECO:0000256" key="2">
    <source>
        <dbReference type="ARBA" id="ARBA00022741"/>
    </source>
</evidence>
<dbReference type="PANTHER" id="PTHR45821:SF5">
    <property type="entry name" value="SNF2 DOMAIN-CONTAINING PROTEIN CLASSY 4"/>
    <property type="match status" value="1"/>
</dbReference>
<proteinExistence type="predicted"/>
<dbReference type="Gene3D" id="3.40.50.10810">
    <property type="entry name" value="Tandem AAA-ATPase domain"/>
    <property type="match status" value="1"/>
</dbReference>
<name>A0A6A1V063_9ROSI</name>
<comment type="subcellular location">
    <subcellularLocation>
        <location evidence="1">Nucleus</location>
    </subcellularLocation>
</comment>
<dbReference type="InterPro" id="IPR038718">
    <property type="entry name" value="SNF2-like_sf"/>
</dbReference>
<sequence>MELMPGATLGLWLWTSRRRCRRLEHDYHKFTALITTEGFFWDKDKDVVMALESNWDTYLQNIAGGIYVDKLKNQTNFPGGSVCIVSSAPGYGKTCLTIVFLQTYLKLNLTCRPIIVAPCSMLLIWEEEIRKWKYDIPFHNLKDQVLLAWKVG</sequence>
<comment type="caution">
    <text evidence="6">The sequence shown here is derived from an EMBL/GenBank/DDBJ whole genome shotgun (WGS) entry which is preliminary data.</text>
</comment>
<evidence type="ECO:0000256" key="1">
    <source>
        <dbReference type="ARBA" id="ARBA00004123"/>
    </source>
</evidence>
<evidence type="ECO:0000313" key="6">
    <source>
        <dbReference type="EMBL" id="KAB1206074.1"/>
    </source>
</evidence>
<evidence type="ECO:0000313" key="7">
    <source>
        <dbReference type="Proteomes" id="UP000516437"/>
    </source>
</evidence>
<keyword evidence="5" id="KW-0539">Nucleus</keyword>
<dbReference type="GO" id="GO:0005524">
    <property type="term" value="F:ATP binding"/>
    <property type="evidence" value="ECO:0007669"/>
    <property type="project" value="UniProtKB-KW"/>
</dbReference>
<dbReference type="SUPFAM" id="SSF52540">
    <property type="entry name" value="P-loop containing nucleoside triphosphate hydrolases"/>
    <property type="match status" value="1"/>
</dbReference>
<keyword evidence="2" id="KW-0547">Nucleotide-binding</keyword>
<dbReference type="GO" id="GO:0080188">
    <property type="term" value="P:gene silencing by siRNA-directed DNA methylation"/>
    <property type="evidence" value="ECO:0007669"/>
    <property type="project" value="InterPro"/>
</dbReference>
<dbReference type="InterPro" id="IPR027417">
    <property type="entry name" value="P-loop_NTPase"/>
</dbReference>
<dbReference type="EMBL" id="RXIC02000025">
    <property type="protein sequence ID" value="KAB1206074.1"/>
    <property type="molecule type" value="Genomic_DNA"/>
</dbReference>
<accession>A0A6A1V063</accession>
<protein>
    <submittedName>
        <fullName evidence="6">SNF2 domain-containing protein CLASSY 3</fullName>
    </submittedName>
</protein>